<evidence type="ECO:0000313" key="3">
    <source>
        <dbReference type="Proteomes" id="UP000799428"/>
    </source>
</evidence>
<name>A0A6G1K6J2_9PLEO</name>
<proteinExistence type="predicted"/>
<dbReference type="EMBL" id="MU005772">
    <property type="protein sequence ID" value="KAF2708506.1"/>
    <property type="molecule type" value="Genomic_DNA"/>
</dbReference>
<sequence>MSKWSRSDNQYVEKTMPPPAPTLGQFHKTLVGRISLTQAHDAFHIAKPEFCEHKSVTACDLPIPVCCACADKRPTALVYKTYVDGIGDVEDGTRWQNYCFPCMAFWIIENSSGRTLTSPISLPPAKISLRFRVSQHWVTYPTVLNAITARSLKTELATHLSCEPSKFVLECEGIELWDTYKYDLSSFLGRNKQIYCYRIGPADQDHDPMDSPPFK</sequence>
<dbReference type="OrthoDB" id="3799362at2759"/>
<gene>
    <name evidence="2" type="ORF">K504DRAFT_503672</name>
</gene>
<protein>
    <submittedName>
        <fullName evidence="2">Uncharacterized protein</fullName>
    </submittedName>
</protein>
<dbReference type="Proteomes" id="UP000799428">
    <property type="component" value="Unassembled WGS sequence"/>
</dbReference>
<feature type="region of interest" description="Disordered" evidence="1">
    <location>
        <begin position="1"/>
        <end position="20"/>
    </location>
</feature>
<dbReference type="AlphaFoldDB" id="A0A6G1K6J2"/>
<accession>A0A6G1K6J2</accession>
<evidence type="ECO:0000313" key="2">
    <source>
        <dbReference type="EMBL" id="KAF2708506.1"/>
    </source>
</evidence>
<evidence type="ECO:0000256" key="1">
    <source>
        <dbReference type="SAM" id="MobiDB-lite"/>
    </source>
</evidence>
<keyword evidence="3" id="KW-1185">Reference proteome</keyword>
<reference evidence="2" key="1">
    <citation type="journal article" date="2020" name="Stud. Mycol.">
        <title>101 Dothideomycetes genomes: a test case for predicting lifestyles and emergence of pathogens.</title>
        <authorList>
            <person name="Haridas S."/>
            <person name="Albert R."/>
            <person name="Binder M."/>
            <person name="Bloem J."/>
            <person name="Labutti K."/>
            <person name="Salamov A."/>
            <person name="Andreopoulos B."/>
            <person name="Baker S."/>
            <person name="Barry K."/>
            <person name="Bills G."/>
            <person name="Bluhm B."/>
            <person name="Cannon C."/>
            <person name="Castanera R."/>
            <person name="Culley D."/>
            <person name="Daum C."/>
            <person name="Ezra D."/>
            <person name="Gonzalez J."/>
            <person name="Henrissat B."/>
            <person name="Kuo A."/>
            <person name="Liang C."/>
            <person name="Lipzen A."/>
            <person name="Lutzoni F."/>
            <person name="Magnuson J."/>
            <person name="Mondo S."/>
            <person name="Nolan M."/>
            <person name="Ohm R."/>
            <person name="Pangilinan J."/>
            <person name="Park H.-J."/>
            <person name="Ramirez L."/>
            <person name="Alfaro M."/>
            <person name="Sun H."/>
            <person name="Tritt A."/>
            <person name="Yoshinaga Y."/>
            <person name="Zwiers L.-H."/>
            <person name="Turgeon B."/>
            <person name="Goodwin S."/>
            <person name="Spatafora J."/>
            <person name="Crous P."/>
            <person name="Grigoriev I."/>
        </authorList>
    </citation>
    <scope>NUCLEOTIDE SEQUENCE</scope>
    <source>
        <strain evidence="2">CBS 279.74</strain>
    </source>
</reference>
<organism evidence="2 3">
    <name type="scientific">Pleomassaria siparia CBS 279.74</name>
    <dbReference type="NCBI Taxonomy" id="1314801"/>
    <lineage>
        <taxon>Eukaryota</taxon>
        <taxon>Fungi</taxon>
        <taxon>Dikarya</taxon>
        <taxon>Ascomycota</taxon>
        <taxon>Pezizomycotina</taxon>
        <taxon>Dothideomycetes</taxon>
        <taxon>Pleosporomycetidae</taxon>
        <taxon>Pleosporales</taxon>
        <taxon>Pleomassariaceae</taxon>
        <taxon>Pleomassaria</taxon>
    </lineage>
</organism>